<gene>
    <name evidence="1" type="ORF">CRG98_000702</name>
</gene>
<comment type="caution">
    <text evidence="1">The sequence shown here is derived from an EMBL/GenBank/DDBJ whole genome shotgun (WGS) entry which is preliminary data.</text>
</comment>
<name>A0A2I0LE01_PUNGR</name>
<dbReference type="AlphaFoldDB" id="A0A2I0LE01"/>
<proteinExistence type="predicted"/>
<sequence>MAAGLLNSLKCSLTEFSVLCSLNVSSSTIVCSLHSRSFLLPSPSPPLTSPPQLLPPPSSLPCEHDVLLPSCSWSPSSSLFPVLMLNTALFGDDTS</sequence>
<protein>
    <submittedName>
        <fullName evidence="1">Uncharacterized protein</fullName>
    </submittedName>
</protein>
<evidence type="ECO:0000313" key="1">
    <source>
        <dbReference type="EMBL" id="PKI78898.1"/>
    </source>
</evidence>
<organism evidence="1 2">
    <name type="scientific">Punica granatum</name>
    <name type="common">Pomegranate</name>
    <dbReference type="NCBI Taxonomy" id="22663"/>
    <lineage>
        <taxon>Eukaryota</taxon>
        <taxon>Viridiplantae</taxon>
        <taxon>Streptophyta</taxon>
        <taxon>Embryophyta</taxon>
        <taxon>Tracheophyta</taxon>
        <taxon>Spermatophyta</taxon>
        <taxon>Magnoliopsida</taxon>
        <taxon>eudicotyledons</taxon>
        <taxon>Gunneridae</taxon>
        <taxon>Pentapetalae</taxon>
        <taxon>rosids</taxon>
        <taxon>malvids</taxon>
        <taxon>Myrtales</taxon>
        <taxon>Lythraceae</taxon>
        <taxon>Punica</taxon>
    </lineage>
</organism>
<dbReference type="Proteomes" id="UP000233551">
    <property type="component" value="Unassembled WGS sequence"/>
</dbReference>
<keyword evidence="2" id="KW-1185">Reference proteome</keyword>
<dbReference type="EMBL" id="PGOL01000031">
    <property type="protein sequence ID" value="PKI78898.1"/>
    <property type="molecule type" value="Genomic_DNA"/>
</dbReference>
<reference evidence="1 2" key="1">
    <citation type="submission" date="2017-11" db="EMBL/GenBank/DDBJ databases">
        <title>De-novo sequencing of pomegranate (Punica granatum L.) genome.</title>
        <authorList>
            <person name="Akparov Z."/>
            <person name="Amiraslanov A."/>
            <person name="Hajiyeva S."/>
            <person name="Abbasov M."/>
            <person name="Kaur K."/>
            <person name="Hamwieh A."/>
            <person name="Solovyev V."/>
            <person name="Salamov A."/>
            <person name="Braich B."/>
            <person name="Kosarev P."/>
            <person name="Mahmoud A."/>
            <person name="Hajiyev E."/>
            <person name="Babayeva S."/>
            <person name="Izzatullayeva V."/>
            <person name="Mammadov A."/>
            <person name="Mammadov A."/>
            <person name="Sharifova S."/>
            <person name="Ojaghi J."/>
            <person name="Eynullazada K."/>
            <person name="Bayramov B."/>
            <person name="Abdulazimova A."/>
            <person name="Shahmuradov I."/>
        </authorList>
    </citation>
    <scope>NUCLEOTIDE SEQUENCE [LARGE SCALE GENOMIC DNA]</scope>
    <source>
        <strain evidence="2">cv. AG2017</strain>
        <tissue evidence="1">Leaf</tissue>
    </source>
</reference>
<accession>A0A2I0LE01</accession>
<evidence type="ECO:0000313" key="2">
    <source>
        <dbReference type="Proteomes" id="UP000233551"/>
    </source>
</evidence>